<keyword evidence="4" id="KW-1185">Reference proteome</keyword>
<dbReference type="EMBL" id="JAJNBZ010000001">
    <property type="protein sequence ID" value="MCE5167804.1"/>
    <property type="molecule type" value="Genomic_DNA"/>
</dbReference>
<dbReference type="InterPro" id="IPR055338">
    <property type="entry name" value="YqfX-like"/>
</dbReference>
<reference evidence="3 4" key="1">
    <citation type="submission" date="2021-11" db="EMBL/GenBank/DDBJ databases">
        <title>Draft genome sequence of Paenibacillus profundus YoMME, a new Gram-positive bacteria with exoelectrogenic properties.</title>
        <authorList>
            <person name="Hubenova Y."/>
            <person name="Hubenova E."/>
            <person name="Manasiev Y."/>
            <person name="Peykov S."/>
            <person name="Mitov M."/>
        </authorList>
    </citation>
    <scope>NUCLEOTIDE SEQUENCE [LARGE SCALE GENOMIC DNA]</scope>
    <source>
        <strain evidence="3 4">YoMME</strain>
    </source>
</reference>
<evidence type="ECO:0000256" key="1">
    <source>
        <dbReference type="SAM" id="MobiDB-lite"/>
    </source>
</evidence>
<dbReference type="PANTHER" id="PTHR40040:SF1">
    <property type="entry name" value="MEMBRANE PROTEIN"/>
    <property type="match status" value="1"/>
</dbReference>
<dbReference type="RefSeq" id="WP_233695321.1">
    <property type="nucleotide sequence ID" value="NZ_JAJNBZ010000001.1"/>
</dbReference>
<dbReference type="Proteomes" id="UP001199916">
    <property type="component" value="Unassembled WGS sequence"/>
</dbReference>
<accession>A0ABS8Y9M7</accession>
<gene>
    <name evidence="3" type="ORF">LQV63_00530</name>
</gene>
<proteinExistence type="predicted"/>
<protein>
    <recommendedName>
        <fullName evidence="5">DUF4190 domain-containing protein</fullName>
    </recommendedName>
</protein>
<evidence type="ECO:0000313" key="4">
    <source>
        <dbReference type="Proteomes" id="UP001199916"/>
    </source>
</evidence>
<comment type="caution">
    <text evidence="3">The sequence shown here is derived from an EMBL/GenBank/DDBJ whole genome shotgun (WGS) entry which is preliminary data.</text>
</comment>
<feature type="region of interest" description="Disordered" evidence="1">
    <location>
        <begin position="1"/>
        <end position="24"/>
    </location>
</feature>
<name>A0ABS8Y9M7_9BACL</name>
<evidence type="ECO:0000256" key="2">
    <source>
        <dbReference type="SAM" id="Phobius"/>
    </source>
</evidence>
<evidence type="ECO:0000313" key="3">
    <source>
        <dbReference type="EMBL" id="MCE5167804.1"/>
    </source>
</evidence>
<sequence>MASHNKRHARRLKRQRERKIQDENHDVEFAAEAGTLPLGDARNDTIERTQIDHSSGVGTLAIIFSIISLILFPIALGLSGAGLGVLAYMQGSRTSGTFAVVIGLFSAIVRLLLLSYYA</sequence>
<evidence type="ECO:0008006" key="5">
    <source>
        <dbReference type="Google" id="ProtNLM"/>
    </source>
</evidence>
<feature type="compositionally biased region" description="Basic residues" evidence="1">
    <location>
        <begin position="1"/>
        <end position="17"/>
    </location>
</feature>
<organism evidence="3 4">
    <name type="scientific">Paenibacillus profundus</name>
    <dbReference type="NCBI Taxonomy" id="1173085"/>
    <lineage>
        <taxon>Bacteria</taxon>
        <taxon>Bacillati</taxon>
        <taxon>Bacillota</taxon>
        <taxon>Bacilli</taxon>
        <taxon>Bacillales</taxon>
        <taxon>Paenibacillaceae</taxon>
        <taxon>Paenibacillus</taxon>
    </lineage>
</organism>
<keyword evidence="2" id="KW-1133">Transmembrane helix</keyword>
<feature type="transmembrane region" description="Helical" evidence="2">
    <location>
        <begin position="98"/>
        <end position="117"/>
    </location>
</feature>
<feature type="transmembrane region" description="Helical" evidence="2">
    <location>
        <begin position="57"/>
        <end position="78"/>
    </location>
</feature>
<keyword evidence="2" id="KW-0472">Membrane</keyword>
<dbReference type="PANTHER" id="PTHR40040">
    <property type="entry name" value="SMALL HYDROPHOBIC PROTEIN-RELATED"/>
    <property type="match status" value="1"/>
</dbReference>
<keyword evidence="2" id="KW-0812">Transmembrane</keyword>